<keyword evidence="3" id="KW-0677">Repeat</keyword>
<dbReference type="InterPro" id="IPR001451">
    <property type="entry name" value="Hexapep"/>
</dbReference>
<dbReference type="STRING" id="1278073.MYSTI_07391"/>
<proteinExistence type="inferred from homology"/>
<keyword evidence="4" id="KW-0012">Acyltransferase</keyword>
<evidence type="ECO:0000256" key="3">
    <source>
        <dbReference type="ARBA" id="ARBA00022737"/>
    </source>
</evidence>
<dbReference type="Proteomes" id="UP000011131">
    <property type="component" value="Chromosome"/>
</dbReference>
<dbReference type="InterPro" id="IPR037133">
    <property type="entry name" value="THP_succinylTrfase_N_sf"/>
</dbReference>
<dbReference type="InterPro" id="IPR023180">
    <property type="entry name" value="THP_succinylTrfase_dom1"/>
</dbReference>
<evidence type="ECO:0000259" key="5">
    <source>
        <dbReference type="Pfam" id="PF14805"/>
    </source>
</evidence>
<accession>L7UKW1</accession>
<dbReference type="SUPFAM" id="SSF51161">
    <property type="entry name" value="Trimeric LpxA-like enzymes"/>
    <property type="match status" value="1"/>
</dbReference>
<reference evidence="6 7" key="1">
    <citation type="journal article" date="2013" name="Genome Announc.">
        <title>Complete genome sequence of Myxococcus stipitatus strain DSM 14675, a fruiting myxobacterium.</title>
        <authorList>
            <person name="Huntley S."/>
            <person name="Kneip S."/>
            <person name="Treuner-Lange A."/>
            <person name="Sogaard-Andersen L."/>
        </authorList>
    </citation>
    <scope>NUCLEOTIDE SEQUENCE [LARGE SCALE GENOMIC DNA]</scope>
    <source>
        <strain evidence="7">DSM 14675 / JCM 12634 / Mx s8</strain>
    </source>
</reference>
<dbReference type="EMBL" id="CP004025">
    <property type="protein sequence ID" value="AGC48663.1"/>
    <property type="molecule type" value="Genomic_DNA"/>
</dbReference>
<dbReference type="InterPro" id="IPR011004">
    <property type="entry name" value="Trimer_LpxA-like_sf"/>
</dbReference>
<evidence type="ECO:0000256" key="4">
    <source>
        <dbReference type="ARBA" id="ARBA00023315"/>
    </source>
</evidence>
<protein>
    <submittedName>
        <fullName evidence="6">2,3,4,5-tetrahydropyridine-2,6-carboxylate N-succinyltransferase</fullName>
    </submittedName>
</protein>
<evidence type="ECO:0000256" key="1">
    <source>
        <dbReference type="ARBA" id="ARBA00007274"/>
    </source>
</evidence>
<dbReference type="KEGG" id="msd:MYSTI_07391"/>
<dbReference type="InterPro" id="IPR018357">
    <property type="entry name" value="Hexapep_transf_CS"/>
</dbReference>
<dbReference type="CDD" id="cd03350">
    <property type="entry name" value="LbH_THP_succinylT"/>
    <property type="match status" value="1"/>
</dbReference>
<gene>
    <name evidence="6" type="ordered locus">MYSTI_07391</name>
</gene>
<dbReference type="eggNOG" id="COG2171">
    <property type="taxonomic scope" value="Bacteria"/>
</dbReference>
<dbReference type="Pfam" id="PF14602">
    <property type="entry name" value="Hexapep_2"/>
    <property type="match status" value="1"/>
</dbReference>
<dbReference type="PATRIC" id="fig|1278073.3.peg.7508"/>
<evidence type="ECO:0000313" key="6">
    <source>
        <dbReference type="EMBL" id="AGC48663.1"/>
    </source>
</evidence>
<evidence type="ECO:0000256" key="2">
    <source>
        <dbReference type="ARBA" id="ARBA00022679"/>
    </source>
</evidence>
<dbReference type="Gene3D" id="2.160.10.10">
    <property type="entry name" value="Hexapeptide repeat proteins"/>
    <property type="match status" value="1"/>
</dbReference>
<dbReference type="GO" id="GO:0016746">
    <property type="term" value="F:acyltransferase activity"/>
    <property type="evidence" value="ECO:0007669"/>
    <property type="project" value="UniProtKB-KW"/>
</dbReference>
<comment type="similarity">
    <text evidence="1">Belongs to the transferase hexapeptide repeat family.</text>
</comment>
<dbReference type="OrthoDB" id="9775362at2"/>
<dbReference type="HOGENOM" id="CLU_050859_0_1_7"/>
<dbReference type="RefSeq" id="WP_015352917.1">
    <property type="nucleotide sequence ID" value="NC_020126.1"/>
</dbReference>
<keyword evidence="2 6" id="KW-0808">Transferase</keyword>
<organism evidence="6 7">
    <name type="scientific">Myxococcus stipitatus (strain DSM 14675 / JCM 12634 / Mx s8)</name>
    <dbReference type="NCBI Taxonomy" id="1278073"/>
    <lineage>
        <taxon>Bacteria</taxon>
        <taxon>Pseudomonadati</taxon>
        <taxon>Myxococcota</taxon>
        <taxon>Myxococcia</taxon>
        <taxon>Myxococcales</taxon>
        <taxon>Cystobacterineae</taxon>
        <taxon>Myxococcaceae</taxon>
        <taxon>Myxococcus</taxon>
    </lineage>
</organism>
<dbReference type="AlphaFoldDB" id="L7UKW1"/>
<keyword evidence="7" id="KW-1185">Reference proteome</keyword>
<evidence type="ECO:0000313" key="7">
    <source>
        <dbReference type="Proteomes" id="UP000011131"/>
    </source>
</evidence>
<dbReference type="Gene3D" id="1.10.166.10">
    <property type="entry name" value="Tetrahydrodipicolinate-N-succinyltransferase, N-terminal domain"/>
    <property type="match status" value="1"/>
</dbReference>
<dbReference type="Pfam" id="PF14805">
    <property type="entry name" value="THDPS_N_2"/>
    <property type="match status" value="1"/>
</dbReference>
<name>L7UKW1_MYXSD</name>
<feature type="domain" description="Tetrahydrodipicolinate-N-succinyltransferase chain A" evidence="5">
    <location>
        <begin position="7"/>
        <end position="67"/>
    </location>
</feature>
<dbReference type="PROSITE" id="PS00101">
    <property type="entry name" value="HEXAPEP_TRANSFERASES"/>
    <property type="match status" value="1"/>
</dbReference>
<sequence length="274" mass="29212">MLPIDELSQKVSAAFADRTKLKDPDFVSAVRETVARLDSGELRVAEKGPDGWKVHAWVKEAILLFFAVSEMKVMEVGPFEFHDKVPLKKGLDKAGVRVVPPGTVRYGAFVERGAVVMPGYVNIGARVGAGTMVDTWATVGSCAQVGSDVHLSGGVGLGGVLEPPTATPVIIEDRAFLGSRCIVVEGVVVEEEAVLGANVVLTASTQIIDVTGPEERVYKGRVPARSVVIPGMREKQFPAGKYMVPCALIIGQRTQSTDKKTSLNSALRDFAVPV</sequence>
<dbReference type="NCBIfam" id="NF008808">
    <property type="entry name" value="PRK11830.1"/>
    <property type="match status" value="1"/>
</dbReference>